<gene>
    <name evidence="19 20" type="primary">cobS</name>
    <name evidence="20" type="ORF">bsdE14_28910</name>
</gene>
<comment type="subcellular location">
    <subcellularLocation>
        <location evidence="2 19">Cell membrane</location>
        <topology evidence="2 19">Multi-pass membrane protein</topology>
    </subcellularLocation>
</comment>
<evidence type="ECO:0000256" key="15">
    <source>
        <dbReference type="ARBA" id="ARBA00032605"/>
    </source>
</evidence>
<evidence type="ECO:0000256" key="1">
    <source>
        <dbReference type="ARBA" id="ARBA00001946"/>
    </source>
</evidence>
<dbReference type="EC" id="2.7.8.26" evidence="5 19"/>
<evidence type="ECO:0000256" key="4">
    <source>
        <dbReference type="ARBA" id="ARBA00010561"/>
    </source>
</evidence>
<evidence type="ECO:0000256" key="12">
    <source>
        <dbReference type="ARBA" id="ARBA00022989"/>
    </source>
</evidence>
<feature type="transmembrane region" description="Helical" evidence="19">
    <location>
        <begin position="62"/>
        <end position="82"/>
    </location>
</feature>
<evidence type="ECO:0000256" key="10">
    <source>
        <dbReference type="ARBA" id="ARBA00022692"/>
    </source>
</evidence>
<evidence type="ECO:0000256" key="5">
    <source>
        <dbReference type="ARBA" id="ARBA00013200"/>
    </source>
</evidence>
<evidence type="ECO:0000256" key="11">
    <source>
        <dbReference type="ARBA" id="ARBA00022842"/>
    </source>
</evidence>
<evidence type="ECO:0000256" key="13">
    <source>
        <dbReference type="ARBA" id="ARBA00023136"/>
    </source>
</evidence>
<evidence type="ECO:0000256" key="3">
    <source>
        <dbReference type="ARBA" id="ARBA00004663"/>
    </source>
</evidence>
<evidence type="ECO:0000313" key="20">
    <source>
        <dbReference type="EMBL" id="GLC31481.1"/>
    </source>
</evidence>
<evidence type="ECO:0000256" key="17">
    <source>
        <dbReference type="ARBA" id="ARBA00048623"/>
    </source>
</evidence>
<keyword evidence="21" id="KW-1185">Reference proteome</keyword>
<proteinExistence type="inferred from homology"/>
<comment type="catalytic activity">
    <reaction evidence="17 19">
        <text>alpha-ribazole + adenosylcob(III)inamide-GDP = adenosylcob(III)alamin + GMP + H(+)</text>
        <dbReference type="Rhea" id="RHEA:16049"/>
        <dbReference type="ChEBI" id="CHEBI:10329"/>
        <dbReference type="ChEBI" id="CHEBI:15378"/>
        <dbReference type="ChEBI" id="CHEBI:18408"/>
        <dbReference type="ChEBI" id="CHEBI:58115"/>
        <dbReference type="ChEBI" id="CHEBI:60487"/>
        <dbReference type="EC" id="2.7.8.26"/>
    </reaction>
</comment>
<comment type="function">
    <text evidence="14 19">Joins adenosylcobinamide-GDP and alpha-ribazole to generate adenosylcobalamin (Ado-cobalamin). Also synthesizes adenosylcobalamin 5'-phosphate from adenosylcobinamide-GDP and alpha-ribazole 5'-phosphate.</text>
</comment>
<evidence type="ECO:0000256" key="7">
    <source>
        <dbReference type="ARBA" id="ARBA00022475"/>
    </source>
</evidence>
<evidence type="ECO:0000256" key="18">
    <source>
        <dbReference type="ARBA" id="ARBA00049504"/>
    </source>
</evidence>
<name>A0ABQ5N8D8_9CLOT</name>
<comment type="cofactor">
    <cofactor evidence="1 19">
        <name>Mg(2+)</name>
        <dbReference type="ChEBI" id="CHEBI:18420"/>
    </cofactor>
</comment>
<keyword evidence="10 19" id="KW-0812">Transmembrane</keyword>
<dbReference type="EMBL" id="BRXR01000001">
    <property type="protein sequence ID" value="GLC31481.1"/>
    <property type="molecule type" value="Genomic_DNA"/>
</dbReference>
<dbReference type="Proteomes" id="UP001208567">
    <property type="component" value="Unassembled WGS sequence"/>
</dbReference>
<evidence type="ECO:0000256" key="19">
    <source>
        <dbReference type="HAMAP-Rule" id="MF_00719"/>
    </source>
</evidence>
<dbReference type="RefSeq" id="WP_264850789.1">
    <property type="nucleotide sequence ID" value="NZ_BRXR01000001.1"/>
</dbReference>
<keyword evidence="8 19" id="KW-0169">Cobalamin biosynthesis</keyword>
<dbReference type="Pfam" id="PF02654">
    <property type="entry name" value="CobS"/>
    <property type="match status" value="1"/>
</dbReference>
<dbReference type="InterPro" id="IPR003805">
    <property type="entry name" value="CobS"/>
</dbReference>
<sequence>MKKYLNDFLLMLQFLTRIPINKSLNCESEDFKRGALFLPIIGGIIGGIQWGFYYLLIKALPLNIVTVIVILAGILLTGGLHVDGLGDTCDGFYAFKGKDRIIEIMKDSRIGTYACIAIVMDLLLKFLAYENMIQRNPLIIIALPIASRASIVLLSLIGKPAKSTGSGNLFIGNMNIIYSIIAFLSSGVLCLLLIGFKETVLLCATIILITLLFNKYCNGKIGGITGDILGANNELVEIISMLVLIGFSC</sequence>
<feature type="transmembrane region" description="Helical" evidence="19">
    <location>
        <begin position="138"/>
        <end position="156"/>
    </location>
</feature>
<reference evidence="20 21" key="1">
    <citation type="journal article" date="2024" name="Int. J. Syst. Evol. Microbiol.">
        <title>Clostridium omnivorum sp. nov., isolated from anoxic soil under the treatment of reductive soil disinfestation.</title>
        <authorList>
            <person name="Ueki A."/>
            <person name="Tonouchi A."/>
            <person name="Kaku N."/>
            <person name="Honma S."/>
            <person name="Ueki K."/>
        </authorList>
    </citation>
    <scope>NUCLEOTIDE SEQUENCE [LARGE SCALE GENOMIC DNA]</scope>
    <source>
        <strain evidence="20 21">E14</strain>
    </source>
</reference>
<protein>
    <recommendedName>
        <fullName evidence="6 19">Adenosylcobinamide-GDP ribazoletransferase</fullName>
        <ecNumber evidence="5 19">2.7.8.26</ecNumber>
    </recommendedName>
    <alternativeName>
        <fullName evidence="16 19">Cobalamin synthase</fullName>
    </alternativeName>
    <alternativeName>
        <fullName evidence="15 19">Cobalamin-5'-phosphate synthase</fullName>
    </alternativeName>
</protein>
<evidence type="ECO:0000256" key="6">
    <source>
        <dbReference type="ARBA" id="ARBA00015850"/>
    </source>
</evidence>
<dbReference type="HAMAP" id="MF_00719">
    <property type="entry name" value="CobS"/>
    <property type="match status" value="1"/>
</dbReference>
<keyword evidence="7 19" id="KW-1003">Cell membrane</keyword>
<organism evidence="20 21">
    <name type="scientific">Clostridium omnivorum</name>
    <dbReference type="NCBI Taxonomy" id="1604902"/>
    <lineage>
        <taxon>Bacteria</taxon>
        <taxon>Bacillati</taxon>
        <taxon>Bacillota</taxon>
        <taxon>Clostridia</taxon>
        <taxon>Eubacteriales</taxon>
        <taxon>Clostridiaceae</taxon>
        <taxon>Clostridium</taxon>
    </lineage>
</organism>
<dbReference type="NCBIfam" id="TIGR00317">
    <property type="entry name" value="cobS"/>
    <property type="match status" value="1"/>
</dbReference>
<comment type="similarity">
    <text evidence="4 19">Belongs to the CobS family.</text>
</comment>
<evidence type="ECO:0000256" key="8">
    <source>
        <dbReference type="ARBA" id="ARBA00022573"/>
    </source>
</evidence>
<dbReference type="PANTHER" id="PTHR34148:SF1">
    <property type="entry name" value="ADENOSYLCOBINAMIDE-GDP RIBAZOLETRANSFERASE"/>
    <property type="match status" value="1"/>
</dbReference>
<keyword evidence="9 19" id="KW-0808">Transferase</keyword>
<comment type="pathway">
    <text evidence="3 19">Cofactor biosynthesis; adenosylcobalamin biosynthesis; adenosylcobalamin from cob(II)yrinate a,c-diamide: step 7/7.</text>
</comment>
<feature type="transmembrane region" description="Helical" evidence="19">
    <location>
        <begin position="110"/>
        <end position="129"/>
    </location>
</feature>
<evidence type="ECO:0000256" key="14">
    <source>
        <dbReference type="ARBA" id="ARBA00025228"/>
    </source>
</evidence>
<feature type="transmembrane region" description="Helical" evidence="19">
    <location>
        <begin position="176"/>
        <end position="194"/>
    </location>
</feature>
<evidence type="ECO:0000256" key="9">
    <source>
        <dbReference type="ARBA" id="ARBA00022679"/>
    </source>
</evidence>
<comment type="catalytic activity">
    <reaction evidence="18 19">
        <text>alpha-ribazole 5'-phosphate + adenosylcob(III)inamide-GDP = adenosylcob(III)alamin 5'-phosphate + GMP + H(+)</text>
        <dbReference type="Rhea" id="RHEA:23560"/>
        <dbReference type="ChEBI" id="CHEBI:15378"/>
        <dbReference type="ChEBI" id="CHEBI:57918"/>
        <dbReference type="ChEBI" id="CHEBI:58115"/>
        <dbReference type="ChEBI" id="CHEBI:60487"/>
        <dbReference type="ChEBI" id="CHEBI:60493"/>
        <dbReference type="EC" id="2.7.8.26"/>
    </reaction>
</comment>
<comment type="caution">
    <text evidence="20">The sequence shown here is derived from an EMBL/GenBank/DDBJ whole genome shotgun (WGS) entry which is preliminary data.</text>
</comment>
<evidence type="ECO:0000256" key="16">
    <source>
        <dbReference type="ARBA" id="ARBA00032853"/>
    </source>
</evidence>
<keyword evidence="13 19" id="KW-0472">Membrane</keyword>
<dbReference type="PANTHER" id="PTHR34148">
    <property type="entry name" value="ADENOSYLCOBINAMIDE-GDP RIBAZOLETRANSFERASE"/>
    <property type="match status" value="1"/>
</dbReference>
<evidence type="ECO:0000313" key="21">
    <source>
        <dbReference type="Proteomes" id="UP001208567"/>
    </source>
</evidence>
<feature type="transmembrane region" description="Helical" evidence="19">
    <location>
        <begin position="36"/>
        <end position="55"/>
    </location>
</feature>
<evidence type="ECO:0000256" key="2">
    <source>
        <dbReference type="ARBA" id="ARBA00004651"/>
    </source>
</evidence>
<accession>A0ABQ5N8D8</accession>
<keyword evidence="12 19" id="KW-1133">Transmembrane helix</keyword>
<keyword evidence="11 19" id="KW-0460">Magnesium</keyword>